<dbReference type="SMART" id="SM00050">
    <property type="entry name" value="DISIN"/>
    <property type="match status" value="1"/>
</dbReference>
<keyword evidence="10" id="KW-0378">Hydrolase</keyword>
<reference evidence="25" key="1">
    <citation type="submission" date="2025-08" db="UniProtKB">
        <authorList>
            <consortium name="RefSeq"/>
        </authorList>
    </citation>
    <scope>IDENTIFICATION</scope>
    <source>
        <tissue evidence="25">Whole larvae</tissue>
    </source>
</reference>
<feature type="compositionally biased region" description="Low complexity" evidence="19">
    <location>
        <begin position="1226"/>
        <end position="1237"/>
    </location>
</feature>
<evidence type="ECO:0000256" key="5">
    <source>
        <dbReference type="ARBA" id="ARBA00022670"/>
    </source>
</evidence>
<dbReference type="GO" id="GO:0006509">
    <property type="term" value="P:membrane protein ectodomain proteolysis"/>
    <property type="evidence" value="ECO:0007669"/>
    <property type="project" value="TreeGrafter"/>
</dbReference>
<evidence type="ECO:0000256" key="9">
    <source>
        <dbReference type="ARBA" id="ARBA00022729"/>
    </source>
</evidence>
<feature type="region of interest" description="Disordered" evidence="19">
    <location>
        <begin position="931"/>
        <end position="967"/>
    </location>
</feature>
<evidence type="ECO:0000256" key="21">
    <source>
        <dbReference type="SAM" id="SignalP"/>
    </source>
</evidence>
<evidence type="ECO:0000256" key="2">
    <source>
        <dbReference type="ARBA" id="ARBA00001947"/>
    </source>
</evidence>
<keyword evidence="6" id="KW-0165">Cleavage on pair of basic residues</keyword>
<keyword evidence="13" id="KW-0482">Metalloprotease</keyword>
<dbReference type="Pfam" id="PF13574">
    <property type="entry name" value="Reprolysin_2"/>
    <property type="match status" value="1"/>
</dbReference>
<evidence type="ECO:0000256" key="15">
    <source>
        <dbReference type="ARBA" id="ARBA00023145"/>
    </source>
</evidence>
<feature type="region of interest" description="Disordered" evidence="19">
    <location>
        <begin position="1200"/>
        <end position="1237"/>
    </location>
</feature>
<sequence length="1440" mass="161201">MWLWDMWGVLCAMEAVAQLVAVVASPLESTPPYPQGLSLTPFVRHWQSIAYEPLSGHRHRRAAPQHPPSPEPLRLSFRAHNRDFKLVLRPDPSSVFADGVQFHSSAGQVDYNTGQVYSGKLEDDDSSHVYGVITSDGLFDGTIWTPTEEYYIEPLSRYNVDHPSMHSVIYRRSDVDTPQNSDATPCASHLLHIKRTMGHKGELFNFTDHRNPEDLTLNNYTEDLRSEINRRKKRWLPEDEMQDDEPKKNPELPLDLDFPYTSNSDPFDKFSTRKPKTKIDKSNLITKVRLDSEESRPKPKTHVEVIKTKAGVVTVSKDIVKKEPVGYTVLSANGTDDGRHVNKRATVDPRKTTCLVYLQADHMFFQRYGSEEACIEVMTRHVQKVNAIYKVTDFNQDGKPDNITFMIKRIKVHTLDALKDPAYRFPNNYGVEKYLELFSEEDYDAFCLAYMFTYRDFEMGTLGLAWTGDLKNAGGVCEKNGHYRGSMKSLNTGIVTLLNYGKHVPPAVSHVTLAHEIGHNFGSPHDPEVCTPFGEDGNYIMFARATSGDRKNNNKFSPCSLRAIDPVLNNKARSSKGCFTEPQPAICGNGVVEEGEECDCGWASECTDVCCRPQAARPHYKPCTLTEHSVCSPSQGPCCTASCTLKFGDKCRSDNGCRDAAHCDGKRAACPASRHKPNRTRCDKELVCYMGECTGSICLAYGLESCQCAPRKDDARAACELCCRKPAGPCLSSFQWNTPPYDVPDMYAKPGTPCNDYNGYCDVFQRCREVDPSGPLATLRKLLLSDESIAGFKRWMLRHWYAVLIILLAVIVLLFTSTRFLGRHGKKLKSVTIIHSSTTETVRLPDTNDQGLIVHTAVRSKLPLKKKVALRTRAYRNKKDLKKQGDKASPSHNANKKRKPSAQPKPEESHKVTKENTAIVTNAEGKSPKHVILSKHKGKVKKRKTKMKKETIDYSSMQKHPSSPTKDTEALTKVQKWLLSTPQPNVIPKSKSIPLGLTERAHTNRQVQKGTRKTRPSKSATNLLSGEKARLQVVFKPPFRFSVKICKSDKTKIVLDKSSKPDVDRKRHEVQPQQTCATDLSKSNPSNNKTPKHSNSTRNAENIPSVPKIEKTQKQENVDHGYANLLPRSASDCKLMKKISDTKIRSGHKKSNSVGQKNETTESRQNLISHEDMDNAHVYENILLSQDAFVPKSCSMPRRQTSVGISRQSSYGHLPRAQIRPHRHSTNNLSRSRNNSNSELDHFYSVIESLRKNNTNDVNKCNTNSSSSSGSSRHEGILLKGGSSSRPVAQGSRTRQNSLVDKPSRSSPIEANNKLKRQLSEKELGQSPVDGGVRGFQLVVGKDKLKRQLSDNELCKSRVHMAMPMSAGAEPRQPFCWNKRASLDCEASLPAAPRVSNSRASKNRTTYTFGELKNTVPNASDSPPGDELISPEEFLNIIDN</sequence>
<dbReference type="InterPro" id="IPR034025">
    <property type="entry name" value="ADAM10_ADAM17"/>
</dbReference>
<dbReference type="InterPro" id="IPR024079">
    <property type="entry name" value="MetalloPept_cat_dom_sf"/>
</dbReference>
<evidence type="ECO:0000313" key="25">
    <source>
        <dbReference type="RefSeq" id="XP_026755368.2"/>
    </source>
</evidence>
<dbReference type="SUPFAM" id="SSF57552">
    <property type="entry name" value="Blood coagulation inhibitor (disintegrin)"/>
    <property type="match status" value="1"/>
</dbReference>
<feature type="compositionally biased region" description="Polar residues" evidence="19">
    <location>
        <begin position="1396"/>
        <end position="1408"/>
    </location>
</feature>
<feature type="region of interest" description="Disordered" evidence="19">
    <location>
        <begin position="873"/>
        <end position="917"/>
    </location>
</feature>
<feature type="binding site" evidence="18">
    <location>
        <position position="525"/>
    </location>
    <ligand>
        <name>Zn(2+)</name>
        <dbReference type="ChEBI" id="CHEBI:29105"/>
        <note>catalytic</note>
    </ligand>
</feature>
<dbReference type="InterPro" id="IPR049038">
    <property type="entry name" value="ADAM10_Cys-rich"/>
</dbReference>
<comment type="catalytic activity">
    <reaction evidence="1">
        <text>Endopeptidase of broad specificity.</text>
        <dbReference type="EC" id="3.4.24.81"/>
    </reaction>
</comment>
<feature type="region of interest" description="Disordered" evidence="19">
    <location>
        <begin position="235"/>
        <end position="258"/>
    </location>
</feature>
<dbReference type="FunCoup" id="A0A6J1WLB2">
    <property type="interactions" value="1104"/>
</dbReference>
<dbReference type="GO" id="GO:0007219">
    <property type="term" value="P:Notch signaling pathway"/>
    <property type="evidence" value="ECO:0007669"/>
    <property type="project" value="TreeGrafter"/>
</dbReference>
<dbReference type="InterPro" id="IPR051489">
    <property type="entry name" value="ADAM_Metalloproteinase"/>
</dbReference>
<comment type="subcellular location">
    <subcellularLocation>
        <location evidence="3">Membrane</location>
        <topology evidence="3">Single-pass type I membrane protein</topology>
    </subcellularLocation>
</comment>
<accession>A0A6J1WLB2</accession>
<gene>
    <name evidence="25" type="primary">LOC113515382</name>
</gene>
<dbReference type="Pfam" id="PF21299">
    <property type="entry name" value="ADAM10_Cys-rich"/>
    <property type="match status" value="1"/>
</dbReference>
<keyword evidence="5" id="KW-0645">Protease</keyword>
<evidence type="ECO:0000256" key="19">
    <source>
        <dbReference type="SAM" id="MobiDB-lite"/>
    </source>
</evidence>
<comment type="cofactor">
    <cofactor evidence="2">
        <name>Zn(2+)</name>
        <dbReference type="ChEBI" id="CHEBI:29105"/>
    </cofactor>
</comment>
<evidence type="ECO:0000256" key="12">
    <source>
        <dbReference type="ARBA" id="ARBA00022989"/>
    </source>
</evidence>
<dbReference type="KEGG" id="gmw:113515382"/>
<dbReference type="InterPro" id="IPR036436">
    <property type="entry name" value="Disintegrin_dom_sf"/>
</dbReference>
<dbReference type="PROSITE" id="PS50214">
    <property type="entry name" value="DISINTEGRIN_2"/>
    <property type="match status" value="1"/>
</dbReference>
<keyword evidence="7 20" id="KW-0812">Transmembrane</keyword>
<feature type="signal peptide" evidence="21">
    <location>
        <begin position="1"/>
        <end position="17"/>
    </location>
</feature>
<evidence type="ECO:0000256" key="1">
    <source>
        <dbReference type="ARBA" id="ARBA00001809"/>
    </source>
</evidence>
<feature type="compositionally biased region" description="Polar residues" evidence="19">
    <location>
        <begin position="1071"/>
        <end position="1102"/>
    </location>
</feature>
<dbReference type="PROSITE" id="PS50215">
    <property type="entry name" value="ADAM_MEPRO"/>
    <property type="match status" value="1"/>
</dbReference>
<keyword evidence="15" id="KW-0865">Zymogen</keyword>
<dbReference type="InterPro" id="IPR001590">
    <property type="entry name" value="Peptidase_M12B"/>
</dbReference>
<proteinExistence type="predicted"/>
<keyword evidence="12 20" id="KW-1133">Transmembrane helix</keyword>
<dbReference type="Proteomes" id="UP001652740">
    <property type="component" value="Unplaced"/>
</dbReference>
<protein>
    <recommendedName>
        <fullName evidence="4">ADAM10 endopeptidase</fullName>
        <ecNumber evidence="4">3.4.24.81</ecNumber>
    </recommendedName>
</protein>
<evidence type="ECO:0000256" key="11">
    <source>
        <dbReference type="ARBA" id="ARBA00022833"/>
    </source>
</evidence>
<keyword evidence="8 18" id="KW-0479">Metal-binding</keyword>
<evidence type="ECO:0000256" key="14">
    <source>
        <dbReference type="ARBA" id="ARBA00023136"/>
    </source>
</evidence>
<feature type="binding site" evidence="18">
    <location>
        <position position="515"/>
    </location>
    <ligand>
        <name>Zn(2+)</name>
        <dbReference type="ChEBI" id="CHEBI:29105"/>
        <note>catalytic</note>
    </ligand>
</feature>
<feature type="region of interest" description="Disordered" evidence="19">
    <location>
        <begin position="1001"/>
        <end position="1020"/>
    </location>
</feature>
<dbReference type="GeneID" id="113515382"/>
<dbReference type="CDD" id="cd04270">
    <property type="entry name" value="ZnMc_TACE_like"/>
    <property type="match status" value="1"/>
</dbReference>
<keyword evidence="24" id="KW-1185">Reference proteome</keyword>
<feature type="chain" id="PRO_5045428876" description="ADAM10 endopeptidase" evidence="21">
    <location>
        <begin position="18"/>
        <end position="1440"/>
    </location>
</feature>
<feature type="region of interest" description="Disordered" evidence="19">
    <location>
        <begin position="1255"/>
        <end position="1313"/>
    </location>
</feature>
<feature type="compositionally biased region" description="Basic and acidic residues" evidence="19">
    <location>
        <begin position="1108"/>
        <end position="1118"/>
    </location>
</feature>
<evidence type="ECO:0000256" key="6">
    <source>
        <dbReference type="ARBA" id="ARBA00022685"/>
    </source>
</evidence>
<dbReference type="Gene3D" id="3.40.390.10">
    <property type="entry name" value="Collagenase (Catalytic Domain)"/>
    <property type="match status" value="1"/>
</dbReference>
<dbReference type="RefSeq" id="XP_026755368.2">
    <property type="nucleotide sequence ID" value="XM_026899567.3"/>
</dbReference>
<keyword evidence="14 20" id="KW-0472">Membrane</keyword>
<feature type="domain" description="Peptidase M12B" evidence="23">
    <location>
        <begin position="352"/>
        <end position="570"/>
    </location>
</feature>
<dbReference type="Gene3D" id="4.10.70.10">
    <property type="entry name" value="Disintegrin domain"/>
    <property type="match status" value="1"/>
</dbReference>
<evidence type="ECO:0000256" key="10">
    <source>
        <dbReference type="ARBA" id="ARBA00022801"/>
    </source>
</evidence>
<feature type="transmembrane region" description="Helical" evidence="20">
    <location>
        <begin position="800"/>
        <end position="821"/>
    </location>
</feature>
<feature type="binding site" evidence="18">
    <location>
        <position position="519"/>
    </location>
    <ligand>
        <name>Zn(2+)</name>
        <dbReference type="ChEBI" id="CHEBI:29105"/>
        <note>catalytic</note>
    </ligand>
</feature>
<evidence type="ECO:0000256" key="13">
    <source>
        <dbReference type="ARBA" id="ARBA00023049"/>
    </source>
</evidence>
<feature type="region of interest" description="Disordered" evidence="19">
    <location>
        <begin position="1057"/>
        <end position="1118"/>
    </location>
</feature>
<dbReference type="SUPFAM" id="SSF55486">
    <property type="entry name" value="Metalloproteases ('zincins'), catalytic domain"/>
    <property type="match status" value="1"/>
</dbReference>
<dbReference type="PANTHER" id="PTHR45702:SF3">
    <property type="entry name" value="KUZBANIAN-LIKE, ISOFORM A"/>
    <property type="match status" value="1"/>
</dbReference>
<evidence type="ECO:0000256" key="16">
    <source>
        <dbReference type="ARBA" id="ARBA00023157"/>
    </source>
</evidence>
<dbReference type="InterPro" id="IPR001762">
    <property type="entry name" value="Disintegrin_dom"/>
</dbReference>
<keyword evidence="9 21" id="KW-0732">Signal</keyword>
<dbReference type="Pfam" id="PF00200">
    <property type="entry name" value="Disintegrin"/>
    <property type="match status" value="1"/>
</dbReference>
<evidence type="ECO:0000256" key="8">
    <source>
        <dbReference type="ARBA" id="ARBA00022723"/>
    </source>
</evidence>
<organism evidence="24 25">
    <name type="scientific">Galleria mellonella</name>
    <name type="common">Greater wax moth</name>
    <dbReference type="NCBI Taxonomy" id="7137"/>
    <lineage>
        <taxon>Eukaryota</taxon>
        <taxon>Metazoa</taxon>
        <taxon>Ecdysozoa</taxon>
        <taxon>Arthropoda</taxon>
        <taxon>Hexapoda</taxon>
        <taxon>Insecta</taxon>
        <taxon>Pterygota</taxon>
        <taxon>Neoptera</taxon>
        <taxon>Endopterygota</taxon>
        <taxon>Lepidoptera</taxon>
        <taxon>Glossata</taxon>
        <taxon>Ditrysia</taxon>
        <taxon>Pyraloidea</taxon>
        <taxon>Pyralidae</taxon>
        <taxon>Galleriinae</taxon>
        <taxon>Galleria</taxon>
    </lineage>
</organism>
<feature type="region of interest" description="Disordered" evidence="19">
    <location>
        <begin position="1141"/>
        <end position="1164"/>
    </location>
</feature>
<feature type="domain" description="Disintegrin" evidence="22">
    <location>
        <begin position="584"/>
        <end position="678"/>
    </location>
</feature>
<evidence type="ECO:0000256" key="4">
    <source>
        <dbReference type="ARBA" id="ARBA00012332"/>
    </source>
</evidence>
<dbReference type="GO" id="GO:0046872">
    <property type="term" value="F:metal ion binding"/>
    <property type="evidence" value="ECO:0007669"/>
    <property type="project" value="UniProtKB-KW"/>
</dbReference>
<evidence type="ECO:0000256" key="18">
    <source>
        <dbReference type="PROSITE-ProRule" id="PRU00276"/>
    </source>
</evidence>
<evidence type="ECO:0000256" key="3">
    <source>
        <dbReference type="ARBA" id="ARBA00004479"/>
    </source>
</evidence>
<comment type="caution">
    <text evidence="18">Lacks conserved residue(s) required for the propagation of feature annotation.</text>
</comment>
<feature type="compositionally biased region" description="Basic and acidic residues" evidence="19">
    <location>
        <begin position="1057"/>
        <end position="1070"/>
    </location>
</feature>
<keyword evidence="11 18" id="KW-0862">Zinc</keyword>
<evidence type="ECO:0000313" key="24">
    <source>
        <dbReference type="Proteomes" id="UP001652740"/>
    </source>
</evidence>
<evidence type="ECO:0000259" key="23">
    <source>
        <dbReference type="PROSITE" id="PS50215"/>
    </source>
</evidence>
<keyword evidence="17" id="KW-0325">Glycoprotein</keyword>
<evidence type="ECO:0000256" key="17">
    <source>
        <dbReference type="ARBA" id="ARBA00023180"/>
    </source>
</evidence>
<feature type="compositionally biased region" description="Polar residues" evidence="19">
    <location>
        <begin position="953"/>
        <end position="965"/>
    </location>
</feature>
<evidence type="ECO:0000256" key="20">
    <source>
        <dbReference type="SAM" id="Phobius"/>
    </source>
</evidence>
<keyword evidence="16" id="KW-1015">Disulfide bond</keyword>
<dbReference type="EC" id="3.4.24.81" evidence="4"/>
<name>A0A6J1WLB2_GALME</name>
<feature type="compositionally biased region" description="Basic and acidic residues" evidence="19">
    <location>
        <begin position="905"/>
        <end position="914"/>
    </location>
</feature>
<dbReference type="PANTHER" id="PTHR45702">
    <property type="entry name" value="ADAM10/ADAM17 METALLOPEPTIDASE FAMILY MEMBER"/>
    <property type="match status" value="1"/>
</dbReference>
<dbReference type="InParanoid" id="A0A6J1WLB2"/>
<dbReference type="GO" id="GO:0004222">
    <property type="term" value="F:metalloendopeptidase activity"/>
    <property type="evidence" value="ECO:0007669"/>
    <property type="project" value="InterPro"/>
</dbReference>
<feature type="region of interest" description="Disordered" evidence="19">
    <location>
        <begin position="1396"/>
        <end position="1433"/>
    </location>
</feature>
<dbReference type="GO" id="GO:0005886">
    <property type="term" value="C:plasma membrane"/>
    <property type="evidence" value="ECO:0007669"/>
    <property type="project" value="TreeGrafter"/>
</dbReference>
<feature type="compositionally biased region" description="Polar residues" evidence="19">
    <location>
        <begin position="1152"/>
        <end position="1164"/>
    </location>
</feature>
<feature type="compositionally biased region" description="Basic residues" evidence="19">
    <location>
        <begin position="931"/>
        <end position="947"/>
    </location>
</feature>
<feature type="active site" evidence="18">
    <location>
        <position position="516"/>
    </location>
</feature>
<feature type="compositionally biased region" description="Polar residues" evidence="19">
    <location>
        <begin position="1282"/>
        <end position="1310"/>
    </location>
</feature>
<evidence type="ECO:0000259" key="22">
    <source>
        <dbReference type="PROSITE" id="PS50214"/>
    </source>
</evidence>
<evidence type="ECO:0000256" key="7">
    <source>
        <dbReference type="ARBA" id="ARBA00022692"/>
    </source>
</evidence>
<feature type="compositionally biased region" description="Polar residues" evidence="19">
    <location>
        <begin position="1200"/>
        <end position="1211"/>
    </location>
</feature>
<feature type="compositionally biased region" description="Low complexity" evidence="19">
    <location>
        <begin position="1255"/>
        <end position="1271"/>
    </location>
</feature>